<feature type="transmembrane region" description="Helical" evidence="1">
    <location>
        <begin position="160"/>
        <end position="181"/>
    </location>
</feature>
<dbReference type="InterPro" id="IPR005804">
    <property type="entry name" value="FA_desaturase_dom"/>
</dbReference>
<reference evidence="4" key="1">
    <citation type="journal article" date="2018" name="Nat. Microbiol.">
        <title>Leveraging single-cell genomics to expand the fungal tree of life.</title>
        <authorList>
            <person name="Ahrendt S.R."/>
            <person name="Quandt C.A."/>
            <person name="Ciobanu D."/>
            <person name="Clum A."/>
            <person name="Salamov A."/>
            <person name="Andreopoulos B."/>
            <person name="Cheng J.F."/>
            <person name="Woyke T."/>
            <person name="Pelin A."/>
            <person name="Henrissat B."/>
            <person name="Reynolds N.K."/>
            <person name="Benny G.L."/>
            <person name="Smith M.E."/>
            <person name="James T.Y."/>
            <person name="Grigoriev I.V."/>
        </authorList>
    </citation>
    <scope>NUCLEOTIDE SEQUENCE [LARGE SCALE GENOMIC DNA]</scope>
    <source>
        <strain evidence="4">ATCC 52028</strain>
    </source>
</reference>
<dbReference type="STRING" id="1555241.A0A4P9XDJ4"/>
<feature type="transmembrane region" description="Helical" evidence="1">
    <location>
        <begin position="100"/>
        <end position="120"/>
    </location>
</feature>
<dbReference type="AlphaFoldDB" id="A0A4P9XDJ4"/>
<dbReference type="GO" id="GO:0016020">
    <property type="term" value="C:membrane"/>
    <property type="evidence" value="ECO:0007669"/>
    <property type="project" value="GOC"/>
</dbReference>
<protein>
    <recommendedName>
        <fullName evidence="2">Sphingolipid delta4-desaturase N-terminal domain-containing protein</fullName>
    </recommendedName>
</protein>
<dbReference type="Pfam" id="PF00487">
    <property type="entry name" value="FA_desaturase"/>
    <property type="match status" value="1"/>
</dbReference>
<dbReference type="InterPro" id="IPR013866">
    <property type="entry name" value="Sphingolipid_d4-desaturase_N"/>
</dbReference>
<dbReference type="Pfam" id="PF08557">
    <property type="entry name" value="Lipid_DES"/>
    <property type="match status" value="1"/>
</dbReference>
<feature type="transmembrane region" description="Helical" evidence="1">
    <location>
        <begin position="126"/>
        <end position="148"/>
    </location>
</feature>
<evidence type="ECO:0000259" key="2">
    <source>
        <dbReference type="SMART" id="SM01269"/>
    </source>
</evidence>
<keyword evidence="4" id="KW-1185">Reference proteome</keyword>
<dbReference type="Proteomes" id="UP000274922">
    <property type="component" value="Unassembled WGS sequence"/>
</dbReference>
<dbReference type="GO" id="GO:0046513">
    <property type="term" value="P:ceramide biosynthetic process"/>
    <property type="evidence" value="ECO:0007669"/>
    <property type="project" value="TreeGrafter"/>
</dbReference>
<dbReference type="OrthoDB" id="200948at2759"/>
<keyword evidence="1" id="KW-0812">Transmembrane</keyword>
<accession>A0A4P9XDJ4</accession>
<proteinExistence type="predicted"/>
<dbReference type="PANTHER" id="PTHR12879:SF8">
    <property type="entry name" value="SPHINGOLIPID DELTA(4)-DESATURASE DES1"/>
    <property type="match status" value="1"/>
</dbReference>
<sequence length="470" mass="52857">MCTHKKDSLACDSTHPACAAAGNAETEDFSALIDPKFPDEVAYDERHPTYNGGWTKAVPTEDTDIATDSLDEPHLKRRAAILARYPDIEKLNGVEPLTKYVAVALVVTQIATTYLWGHYMGGWSNWWMVLCAYTVGASIVQASGVILHECCHSLCFKSPLANRMLGLFVNLSLVVPIAASFRRYHLEHHAFQGVKGKDPDLPLAFEYKLIHNNPLAKSLWIFCYPVWYLVRSIALKKKPTAWEIYNVILTLMWDVVIWKTCTARGFAYMALSLWLGYGVHPAAAHFIQEHYTFDDGQETYSYYGILNHLFMNIGYHNEHHDFTRVPWTKLPSITARAPEFYKTINYHTSWVMVHINFIFRRDVGPISRVGRSMEDHKKGRKQLLHPGRVRYQRDAAATTTAASYVVKSSRVAASTTAAATSKLASSLLPKVSLVVADAQTLASPSEMVPVPVEHVDQAELHRRNVAVPAR</sequence>
<organism evidence="3 4">
    <name type="scientific">Caulochytrium protostelioides</name>
    <dbReference type="NCBI Taxonomy" id="1555241"/>
    <lineage>
        <taxon>Eukaryota</taxon>
        <taxon>Fungi</taxon>
        <taxon>Fungi incertae sedis</taxon>
        <taxon>Chytridiomycota</taxon>
        <taxon>Chytridiomycota incertae sedis</taxon>
        <taxon>Chytridiomycetes</taxon>
        <taxon>Caulochytriales</taxon>
        <taxon>Caulochytriaceae</taxon>
        <taxon>Caulochytrium</taxon>
    </lineage>
</organism>
<keyword evidence="1" id="KW-0472">Membrane</keyword>
<evidence type="ECO:0000313" key="4">
    <source>
        <dbReference type="Proteomes" id="UP000274922"/>
    </source>
</evidence>
<keyword evidence="1" id="KW-1133">Transmembrane helix</keyword>
<evidence type="ECO:0000256" key="1">
    <source>
        <dbReference type="SAM" id="Phobius"/>
    </source>
</evidence>
<dbReference type="GO" id="GO:0042284">
    <property type="term" value="F:sphingolipid delta-4 desaturase activity"/>
    <property type="evidence" value="ECO:0007669"/>
    <property type="project" value="TreeGrafter"/>
</dbReference>
<feature type="domain" description="Sphingolipid delta4-desaturase N-terminal" evidence="2">
    <location>
        <begin position="64"/>
        <end position="98"/>
    </location>
</feature>
<evidence type="ECO:0000313" key="3">
    <source>
        <dbReference type="EMBL" id="RKP03587.1"/>
    </source>
</evidence>
<dbReference type="SMART" id="SM01269">
    <property type="entry name" value="Lipid_DES"/>
    <property type="match status" value="1"/>
</dbReference>
<dbReference type="EMBL" id="ML014121">
    <property type="protein sequence ID" value="RKP03587.1"/>
    <property type="molecule type" value="Genomic_DNA"/>
</dbReference>
<dbReference type="PANTHER" id="PTHR12879">
    <property type="entry name" value="SPHINGOLIPID DELTA 4 DESATURASE/C-4 HYDROXYLASE PROTEIN DES2"/>
    <property type="match status" value="1"/>
</dbReference>
<gene>
    <name evidence="3" type="ORF">CXG81DRAFT_9381</name>
</gene>
<name>A0A4P9XDJ4_9FUNG</name>